<dbReference type="Gene3D" id="3.30.200.20">
    <property type="entry name" value="Phosphorylase Kinase, domain 1"/>
    <property type="match status" value="1"/>
</dbReference>
<reference evidence="2" key="1">
    <citation type="submission" date="2018-05" db="EMBL/GenBank/DDBJ databases">
        <authorList>
            <person name="Lanie J.A."/>
            <person name="Ng W.-L."/>
            <person name="Kazmierczak K.M."/>
            <person name="Andrzejewski T.M."/>
            <person name="Davidsen T.M."/>
            <person name="Wayne K.J."/>
            <person name="Tettelin H."/>
            <person name="Glass J.I."/>
            <person name="Rusch D."/>
            <person name="Podicherti R."/>
            <person name="Tsui H.-C.T."/>
            <person name="Winkler M.E."/>
        </authorList>
    </citation>
    <scope>NUCLEOTIDE SEQUENCE</scope>
</reference>
<dbReference type="InterPro" id="IPR002575">
    <property type="entry name" value="Aminoglycoside_PTrfase"/>
</dbReference>
<gene>
    <name evidence="2" type="ORF">METZ01_LOCUS166441</name>
</gene>
<dbReference type="AlphaFoldDB" id="A0A382BK82"/>
<dbReference type="SUPFAM" id="SSF56112">
    <property type="entry name" value="Protein kinase-like (PK-like)"/>
    <property type="match status" value="1"/>
</dbReference>
<dbReference type="Pfam" id="PF01636">
    <property type="entry name" value="APH"/>
    <property type="match status" value="1"/>
</dbReference>
<feature type="domain" description="Aminoglycoside phosphotransferase" evidence="1">
    <location>
        <begin position="31"/>
        <end position="257"/>
    </location>
</feature>
<dbReference type="Gene3D" id="3.90.1200.10">
    <property type="match status" value="1"/>
</dbReference>
<sequence>MAKTEKNLVEWFNSNLASLGLPVRRTSNPFTITPLRQEASRREYFRIKTHDTSAYFKENTFVGVYSPPKKESNEQFIFLSKYLKSNGVMVPEVIISDSKLGFMLVEDFGDRSYQFSTSKENYHQLYSAAIDEMVLIHSCPNHPNLPILNKDKMSDQMDLFRDWFLTDLLNIEISSKEDKLICGLFEVVLDDLIKQPQVLCHFDFECRNIMVLENGNAGVLDFQDAIFGPIFLDPVSLFRDLYFEMSETELESVLDLYISKASESGLIEYVETSKIKRSFDLTGLQRQLRIMGTLSRLYLRDNKPFRLPDLIKTLDLAAKASSRYLDLKEFSDFLRTTVSPVLTKTLKEIL</sequence>
<proteinExistence type="predicted"/>
<evidence type="ECO:0000313" key="2">
    <source>
        <dbReference type="EMBL" id="SVB13587.1"/>
    </source>
</evidence>
<dbReference type="InterPro" id="IPR011009">
    <property type="entry name" value="Kinase-like_dom_sf"/>
</dbReference>
<protein>
    <recommendedName>
        <fullName evidence="1">Aminoglycoside phosphotransferase domain-containing protein</fullName>
    </recommendedName>
</protein>
<evidence type="ECO:0000259" key="1">
    <source>
        <dbReference type="Pfam" id="PF01636"/>
    </source>
</evidence>
<name>A0A382BK82_9ZZZZ</name>
<accession>A0A382BK82</accession>
<organism evidence="2">
    <name type="scientific">marine metagenome</name>
    <dbReference type="NCBI Taxonomy" id="408172"/>
    <lineage>
        <taxon>unclassified sequences</taxon>
        <taxon>metagenomes</taxon>
        <taxon>ecological metagenomes</taxon>
    </lineage>
</organism>
<dbReference type="EMBL" id="UINC01029964">
    <property type="protein sequence ID" value="SVB13587.1"/>
    <property type="molecule type" value="Genomic_DNA"/>
</dbReference>